<organism evidence="3">
    <name type="scientific">Candidatus Kentrum sp. DK</name>
    <dbReference type="NCBI Taxonomy" id="2126562"/>
    <lineage>
        <taxon>Bacteria</taxon>
        <taxon>Pseudomonadati</taxon>
        <taxon>Pseudomonadota</taxon>
        <taxon>Gammaproteobacteria</taxon>
        <taxon>Candidatus Kentrum</taxon>
    </lineage>
</organism>
<protein>
    <recommendedName>
        <fullName evidence="2">Double-GTPase 2 domain-containing protein</fullName>
    </recommendedName>
</protein>
<evidence type="ECO:0000313" key="3">
    <source>
        <dbReference type="EMBL" id="VFJ49552.1"/>
    </source>
</evidence>
<evidence type="ECO:0000259" key="2">
    <source>
        <dbReference type="Pfam" id="PF19993"/>
    </source>
</evidence>
<proteinExistence type="predicted"/>
<accession>A0A450SBJ0</accession>
<dbReference type="AlphaFoldDB" id="A0A450SBJ0"/>
<feature type="domain" description="Double-GTPase 2" evidence="2">
    <location>
        <begin position="82"/>
        <end position="310"/>
    </location>
</feature>
<dbReference type="Gene3D" id="3.40.50.300">
    <property type="entry name" value="P-loop containing nucleotide triphosphate hydrolases"/>
    <property type="match status" value="1"/>
</dbReference>
<dbReference type="CDD" id="cd00882">
    <property type="entry name" value="Ras_like_GTPase"/>
    <property type="match status" value="1"/>
</dbReference>
<sequence length="341" mass="37362">MPENDDIMTTCANPECRVAETEKCVEGFDLSECPHYGKPPEIEDEDVSGEEEKPQSSNIRLPGADRLIPAEASRLLRAGKARVIAIIGPADSGKTSLIASLYELFQEGTVSGTEYARSLTLHGFERTCHDARTASRRVEPDTNRTPLGEVRFFHLQLRGGVAGEGLALVLGDRAGEEYRSAADDASIATEFAEIKRADSISVLVDGERLLDSGARHNVRSEITMMLRAVVDEGAVQNGQRLSLILTKFDLIQASDQRPRAEKDFFDLLNKIQALFGIAFSEIKPFKTAALPKTDSVPRGTGVPELLAFWMEPARPAPTLPRDKPASDRAFARLTPLDEEND</sequence>
<evidence type="ECO:0000256" key="1">
    <source>
        <dbReference type="SAM" id="MobiDB-lite"/>
    </source>
</evidence>
<dbReference type="InterPro" id="IPR045528">
    <property type="entry name" value="DO-GTPase2"/>
</dbReference>
<dbReference type="EMBL" id="CAADEY010000026">
    <property type="protein sequence ID" value="VFJ49552.1"/>
    <property type="molecule type" value="Genomic_DNA"/>
</dbReference>
<reference evidence="3" key="1">
    <citation type="submission" date="2019-02" db="EMBL/GenBank/DDBJ databases">
        <authorList>
            <person name="Gruber-Vodicka R. H."/>
            <person name="Seah K. B. B."/>
        </authorList>
    </citation>
    <scope>NUCLEOTIDE SEQUENCE</scope>
    <source>
        <strain evidence="3">BECK_DK161</strain>
    </source>
</reference>
<dbReference type="InterPro" id="IPR027417">
    <property type="entry name" value="P-loop_NTPase"/>
</dbReference>
<dbReference type="Pfam" id="PF19993">
    <property type="entry name" value="DO-GTPase2"/>
    <property type="match status" value="1"/>
</dbReference>
<name>A0A450SBJ0_9GAMM</name>
<dbReference type="SUPFAM" id="SSF52540">
    <property type="entry name" value="P-loop containing nucleoside triphosphate hydrolases"/>
    <property type="match status" value="1"/>
</dbReference>
<gene>
    <name evidence="3" type="ORF">BECKDK2373C_GA0170839_102628</name>
</gene>
<feature type="region of interest" description="Disordered" evidence="1">
    <location>
        <begin position="30"/>
        <end position="61"/>
    </location>
</feature>